<keyword evidence="2" id="KW-0472">Membrane</keyword>
<comment type="caution">
    <text evidence="4">The sequence shown here is derived from an EMBL/GenBank/DDBJ whole genome shotgun (WGS) entry which is preliminary data.</text>
</comment>
<feature type="region of interest" description="Disordered" evidence="1">
    <location>
        <begin position="234"/>
        <end position="268"/>
    </location>
</feature>
<name>A0A423WHB0_CYTCH</name>
<evidence type="ECO:0008006" key="6">
    <source>
        <dbReference type="Google" id="ProtNLM"/>
    </source>
</evidence>
<evidence type="ECO:0000256" key="1">
    <source>
        <dbReference type="SAM" id="MobiDB-lite"/>
    </source>
</evidence>
<gene>
    <name evidence="4" type="ORF">VSDG_01701</name>
</gene>
<feature type="compositionally biased region" description="Polar residues" evidence="1">
    <location>
        <begin position="234"/>
        <end position="264"/>
    </location>
</feature>
<evidence type="ECO:0000256" key="3">
    <source>
        <dbReference type="SAM" id="SignalP"/>
    </source>
</evidence>
<organism evidence="4 5">
    <name type="scientific">Cytospora chrysosperma</name>
    <name type="common">Cytospora canker fungus</name>
    <name type="synonym">Sphaeria chrysosperma</name>
    <dbReference type="NCBI Taxonomy" id="252740"/>
    <lineage>
        <taxon>Eukaryota</taxon>
        <taxon>Fungi</taxon>
        <taxon>Dikarya</taxon>
        <taxon>Ascomycota</taxon>
        <taxon>Pezizomycotina</taxon>
        <taxon>Sordariomycetes</taxon>
        <taxon>Sordariomycetidae</taxon>
        <taxon>Diaporthales</taxon>
        <taxon>Cytosporaceae</taxon>
        <taxon>Cytospora</taxon>
    </lineage>
</organism>
<dbReference type="Proteomes" id="UP000284375">
    <property type="component" value="Unassembled WGS sequence"/>
</dbReference>
<evidence type="ECO:0000256" key="2">
    <source>
        <dbReference type="SAM" id="Phobius"/>
    </source>
</evidence>
<keyword evidence="2" id="KW-1133">Transmembrane helix</keyword>
<protein>
    <recommendedName>
        <fullName evidence="6">Mid2 domain-containing protein</fullName>
    </recommendedName>
</protein>
<proteinExistence type="predicted"/>
<evidence type="ECO:0000313" key="4">
    <source>
        <dbReference type="EMBL" id="ROW02745.1"/>
    </source>
</evidence>
<feature type="chain" id="PRO_5019155666" description="Mid2 domain-containing protein" evidence="3">
    <location>
        <begin position="22"/>
        <end position="369"/>
    </location>
</feature>
<accession>A0A423WHB0</accession>
<dbReference type="EMBL" id="LJZO01000004">
    <property type="protein sequence ID" value="ROW02745.1"/>
    <property type="molecule type" value="Genomic_DNA"/>
</dbReference>
<evidence type="ECO:0000313" key="5">
    <source>
        <dbReference type="Proteomes" id="UP000284375"/>
    </source>
</evidence>
<feature type="signal peptide" evidence="3">
    <location>
        <begin position="1"/>
        <end position="21"/>
    </location>
</feature>
<keyword evidence="3" id="KW-0732">Signal</keyword>
<reference evidence="4 5" key="1">
    <citation type="submission" date="2015-09" db="EMBL/GenBank/DDBJ databases">
        <title>Host preference determinants of Valsa canker pathogens revealed by comparative genomics.</title>
        <authorList>
            <person name="Yin Z."/>
            <person name="Huang L."/>
        </authorList>
    </citation>
    <scope>NUCLEOTIDE SEQUENCE [LARGE SCALE GENOMIC DNA]</scope>
    <source>
        <strain evidence="4 5">YSFL</strain>
    </source>
</reference>
<sequence>MAFNITKVFLMALCVATWVDSLPTMTGEISDCGRELESNTNTSSILADCSGLSGDIKANNNAVSNDITDPSTVGVCFESSCCGMVKSCHKVGKCFDSVHCFDPSGCDMPGLSASATSTFTCAPTQTCATSLITTGSPPSFLTLACFDIRTRIAEVEPGAVRVTPMPERGLEDPDPVSDLAYHVNTPLVSQVLTDVDTYPFITITEVYASTSSGDAALATDIPLSSSADRTGTVTLTTQKSSTSASRWQTTVQPTPANTSSNSTPGARGPSRTAIVAGGLFGTIAFLALSITSVDFLVRRRKKNRCRHSFPSSSSSDNEALEHKKEEPQMPAYGYYGTNRAGTIPKGSKALEASAEPVELPAEGVADHRE</sequence>
<feature type="transmembrane region" description="Helical" evidence="2">
    <location>
        <begin position="273"/>
        <end position="297"/>
    </location>
</feature>
<dbReference type="AlphaFoldDB" id="A0A423WHB0"/>
<dbReference type="OrthoDB" id="5242907at2759"/>
<keyword evidence="5" id="KW-1185">Reference proteome</keyword>
<keyword evidence="2" id="KW-0812">Transmembrane</keyword>
<feature type="region of interest" description="Disordered" evidence="1">
    <location>
        <begin position="304"/>
        <end position="369"/>
    </location>
</feature>